<dbReference type="InterPro" id="IPR050218">
    <property type="entry name" value="LptD"/>
</dbReference>
<sequence length="791" mass="87887" precursor="true">MLPRAPASGPEESPRCLTPLAAERLRAALLCLLALGASCARAQSESEPAPALRPSEALAEPISAEARRQAPTFLFGDGLHGQIDGESVLEGDAMLRRVDTVIRAERLRYDRATNTVRAEGDVRLNRYGNVYRGPELELHLDDGSGFFTQPSFSFLKNGGYGEAARAEFIDDHRSQVHDVRYSTCRRNGPEWLPDWVLRAARIDIDNEAEEGRAHGGVLEFKGVPILPVPGFAFPLGDQRRSGFLPPTLDLDSVGGFTYAQPYYLNLAPNYDATLTPTLMSRRGVAVGGEFRYLAPVASGQVLGNLMPSDRLRGRDRWGLSTQHQATLAAGTGLSLNLNRVSDADYWRDFTRGIPALTPRLLPADGRLSWSQGAWSAQWRSLKWQTLQTPDAPIIPPYDRLPQLTARYGLSPSRGWQYTLDADYSRFRADATRTLQPNAERSVLSAQIGYTWLTPGSFLTPTLRTNHTHYAFDAPLVDGRTRATRSLPTFSLDGGLIFERDTAYFGRAVRQTLEPRALYVYTPYRDQQALPVYDTAAKDFNLDSIFSDNPYVGSDRIADENLLTLGLVSRLYDADNGGELVRLGLAQRLRFSSQKVTLPGETPIDERLSDILVGGSLQWSPRWRADAGLQFNPKTGRSLRTTLGARYSPGNYRVLSAGYRLKNGISEQLDMGWQWPLNDLWNDPGLDLGPGRGLGAGRWYSVGRLNFSVMEHKLVDAILGFEYDAGCWIGRVVFDRLQSGAASSSSRIMFQLELVGFSRLGSNPLKTLRDNIPRYQYLREPAPPPSRFSNYD</sequence>
<dbReference type="GO" id="GO:1990351">
    <property type="term" value="C:transporter complex"/>
    <property type="evidence" value="ECO:0007669"/>
    <property type="project" value="TreeGrafter"/>
</dbReference>
<dbReference type="GO" id="GO:0009279">
    <property type="term" value="C:cell outer membrane"/>
    <property type="evidence" value="ECO:0007669"/>
    <property type="project" value="UniProtKB-SubCell"/>
</dbReference>
<protein>
    <recommendedName>
        <fullName evidence="1">LPS-assembly protein LptD</fullName>
    </recommendedName>
</protein>
<evidence type="ECO:0000259" key="2">
    <source>
        <dbReference type="Pfam" id="PF04453"/>
    </source>
</evidence>
<dbReference type="AlphaFoldDB" id="A0A3N4V1U6"/>
<name>A0A3N4V1U6_9BURK</name>
<dbReference type="OrthoDB" id="9760225at2"/>
<evidence type="ECO:0000256" key="1">
    <source>
        <dbReference type="HAMAP-Rule" id="MF_01411"/>
    </source>
</evidence>
<dbReference type="InterPro" id="IPR020889">
    <property type="entry name" value="LipoPS_assembly_LptD"/>
</dbReference>
<dbReference type="GO" id="GO:0015920">
    <property type="term" value="P:lipopolysaccharide transport"/>
    <property type="evidence" value="ECO:0007669"/>
    <property type="project" value="InterPro"/>
</dbReference>
<dbReference type="Pfam" id="PF04453">
    <property type="entry name" value="LptD"/>
    <property type="match status" value="1"/>
</dbReference>
<comment type="function">
    <text evidence="1">Together with LptE, is involved in the assembly of lipopolysaccharide (LPS) at the surface of the outer membrane.</text>
</comment>
<comment type="similarity">
    <text evidence="1">Belongs to the LptD family.</text>
</comment>
<evidence type="ECO:0000313" key="3">
    <source>
        <dbReference type="EMBL" id="RPE66894.1"/>
    </source>
</evidence>
<evidence type="ECO:0000313" key="4">
    <source>
        <dbReference type="Proteomes" id="UP000272193"/>
    </source>
</evidence>
<comment type="caution">
    <text evidence="3">The sequence shown here is derived from an EMBL/GenBank/DDBJ whole genome shotgun (WGS) entry which is preliminary data.</text>
</comment>
<gene>
    <name evidence="1" type="primary">lptD</name>
    <name evidence="3" type="ORF">EDC62_1968</name>
</gene>
<feature type="domain" description="LptD C-terminal" evidence="2">
    <location>
        <begin position="314"/>
        <end position="680"/>
    </location>
</feature>
<dbReference type="GO" id="GO:0043165">
    <property type="term" value="P:Gram-negative-bacterium-type cell outer membrane assembly"/>
    <property type="evidence" value="ECO:0007669"/>
    <property type="project" value="UniProtKB-UniRule"/>
</dbReference>
<keyword evidence="1" id="KW-0998">Cell outer membrane</keyword>
<comment type="caution">
    <text evidence="1">Lacks conserved residue(s) required for the propagation of feature annotation.</text>
</comment>
<accession>A0A3N4V1U6</accession>
<keyword evidence="1" id="KW-0732">Signal</keyword>
<dbReference type="HAMAP" id="MF_01411">
    <property type="entry name" value="LPS_assembly_LptD"/>
    <property type="match status" value="1"/>
</dbReference>
<dbReference type="EMBL" id="RKQL01000004">
    <property type="protein sequence ID" value="RPE66894.1"/>
    <property type="molecule type" value="Genomic_DNA"/>
</dbReference>
<keyword evidence="1" id="KW-0472">Membrane</keyword>
<feature type="signal peptide" evidence="1">
    <location>
        <begin position="1"/>
        <end position="42"/>
    </location>
</feature>
<comment type="subunit">
    <text evidence="1">Component of the lipopolysaccharide transport and assembly complex. Interacts with LptE and LptA.</text>
</comment>
<dbReference type="InterPro" id="IPR007543">
    <property type="entry name" value="LptD_C"/>
</dbReference>
<reference evidence="3 4" key="1">
    <citation type="submission" date="2018-11" db="EMBL/GenBank/DDBJ databases">
        <title>Genomic Encyclopedia of Type Strains, Phase IV (KMG-IV): sequencing the most valuable type-strain genomes for metagenomic binning, comparative biology and taxonomic classification.</title>
        <authorList>
            <person name="Goeker M."/>
        </authorList>
    </citation>
    <scope>NUCLEOTIDE SEQUENCE [LARGE SCALE GENOMIC DNA]</scope>
    <source>
        <strain evidence="3 4">DSM 101684</strain>
    </source>
</reference>
<comment type="subcellular location">
    <subcellularLocation>
        <location evidence="1">Cell outer membrane</location>
    </subcellularLocation>
</comment>
<feature type="chain" id="PRO_5018340890" description="LPS-assembly protein LptD" evidence="1">
    <location>
        <begin position="43"/>
        <end position="791"/>
    </location>
</feature>
<organism evidence="3 4">
    <name type="scientific">Tibeticola sediminis</name>
    <dbReference type="NCBI Taxonomy" id="1917811"/>
    <lineage>
        <taxon>Bacteria</taxon>
        <taxon>Pseudomonadati</taxon>
        <taxon>Pseudomonadota</taxon>
        <taxon>Betaproteobacteria</taxon>
        <taxon>Burkholderiales</taxon>
        <taxon>Comamonadaceae</taxon>
        <taxon>Tibeticola</taxon>
    </lineage>
</organism>
<proteinExistence type="inferred from homology"/>
<keyword evidence="4" id="KW-1185">Reference proteome</keyword>
<dbReference type="PANTHER" id="PTHR30189">
    <property type="entry name" value="LPS-ASSEMBLY PROTEIN"/>
    <property type="match status" value="1"/>
</dbReference>
<dbReference type="PANTHER" id="PTHR30189:SF1">
    <property type="entry name" value="LPS-ASSEMBLY PROTEIN LPTD"/>
    <property type="match status" value="1"/>
</dbReference>
<dbReference type="Proteomes" id="UP000272193">
    <property type="component" value="Unassembled WGS sequence"/>
</dbReference>